<dbReference type="Proteomes" id="UP000535020">
    <property type="component" value="Unassembled WGS sequence"/>
</dbReference>
<evidence type="ECO:0000256" key="1">
    <source>
        <dbReference type="SAM" id="SignalP"/>
    </source>
</evidence>
<proteinExistence type="predicted"/>
<protein>
    <recommendedName>
        <fullName evidence="4">T9SS C-terminal target domain-containing protein</fullName>
    </recommendedName>
</protein>
<dbReference type="EMBL" id="JACBJI010000005">
    <property type="protein sequence ID" value="NYA71860.1"/>
    <property type="molecule type" value="Genomic_DNA"/>
</dbReference>
<accession>A0A7Y8Y3W8</accession>
<reference evidence="2 3" key="1">
    <citation type="submission" date="2020-07" db="EMBL/GenBank/DDBJ databases">
        <authorList>
            <person name="Sun Q."/>
        </authorList>
    </citation>
    <scope>NUCLEOTIDE SEQUENCE [LARGE SCALE GENOMIC DNA]</scope>
    <source>
        <strain evidence="2 3">MAH-1</strain>
    </source>
</reference>
<keyword evidence="1" id="KW-0732">Signal</keyword>
<dbReference type="AlphaFoldDB" id="A0A7Y8Y3W8"/>
<feature type="chain" id="PRO_5030831927" description="T9SS C-terminal target domain-containing protein" evidence="1">
    <location>
        <begin position="22"/>
        <end position="596"/>
    </location>
</feature>
<organism evidence="2 3">
    <name type="scientific">Flavobacterium agri</name>
    <dbReference type="NCBI Taxonomy" id="2743471"/>
    <lineage>
        <taxon>Bacteria</taxon>
        <taxon>Pseudomonadati</taxon>
        <taxon>Bacteroidota</taxon>
        <taxon>Flavobacteriia</taxon>
        <taxon>Flavobacteriales</taxon>
        <taxon>Flavobacteriaceae</taxon>
        <taxon>Flavobacterium</taxon>
    </lineage>
</organism>
<name>A0A7Y8Y3W8_9FLAO</name>
<evidence type="ECO:0000313" key="2">
    <source>
        <dbReference type="EMBL" id="NYA71860.1"/>
    </source>
</evidence>
<keyword evidence="3" id="KW-1185">Reference proteome</keyword>
<dbReference type="RefSeq" id="WP_176006668.1">
    <property type="nucleotide sequence ID" value="NZ_JABWMI010000014.1"/>
</dbReference>
<feature type="signal peptide" evidence="1">
    <location>
        <begin position="1"/>
        <end position="21"/>
    </location>
</feature>
<sequence>MKKNYPLLCYALFFVSMNVMAQVGVGTTVPQGALDITSVTNGILIPRVNLTAKNASAPVVNPNGGGTPIDGTLVWNIATSGVSPNNVTPGFYYWQGTSWKEIGSATTNQWALLGNSGTTAGTNFIGTTDGQDIRFKTNSNDRFNISNTLGTLQSYGTGSVNGPSYSWTGSTNTGMFMPATSNIGFATNGTEKLRIPNAMQVYAMGLGSTGAPFYSFNADPDTGIWSSGANTLNFSTAATERMRILSTGQVGVNTTAPDAVDLFTATATATYNYGINGYNNQTSGSAIYAEASNTGTSYSALEGTTYSGVGSGILGNSFGAATGTNTPTGVTGQYTGSSTTGVRIGVSGYSGNGSGNRQIGVQGNYNGFGYGIGLMGIGFGGGVPTGNNDIAVVGWRANNSNYSGYFNGNHVIANGTKSASVGTSKGNQLLYVTETPGVWFEDIGRARLVNGSVEIKLDPMFIETVFIDDTHPMSVFLQEEGDSNGLYVTIGKDGFTVKEKNGGTSNIAFSYRIMAKRLNFQDHRFGNDPVWGEGDTRKYSQYATPPPVDYNENVKFQEEQKRNYKPAEMPAGFTTYVETQNQAKKISSRPKKNETK</sequence>
<evidence type="ECO:0000313" key="3">
    <source>
        <dbReference type="Proteomes" id="UP000535020"/>
    </source>
</evidence>
<evidence type="ECO:0008006" key="4">
    <source>
        <dbReference type="Google" id="ProtNLM"/>
    </source>
</evidence>
<comment type="caution">
    <text evidence="2">The sequence shown here is derived from an EMBL/GenBank/DDBJ whole genome shotgun (WGS) entry which is preliminary data.</text>
</comment>
<gene>
    <name evidence="2" type="ORF">HZF10_13085</name>
</gene>